<evidence type="ECO:0000313" key="1">
    <source>
        <dbReference type="EMBL" id="UYQ90982.1"/>
    </source>
</evidence>
<keyword evidence="1" id="KW-0808">Transferase</keyword>
<dbReference type="SUPFAM" id="SSF56112">
    <property type="entry name" value="Protein kinase-like (PK-like)"/>
    <property type="match status" value="1"/>
</dbReference>
<reference evidence="1" key="1">
    <citation type="submission" date="2022-10" db="EMBL/GenBank/DDBJ databases">
        <title>Chitinophaga sp. nov., isolated from soil.</title>
        <authorList>
            <person name="Jeon C.O."/>
        </authorList>
    </citation>
    <scope>NUCLEOTIDE SEQUENCE</scope>
    <source>
        <strain evidence="1">R8</strain>
    </source>
</reference>
<gene>
    <name evidence="1" type="ORF">MKQ68_12855</name>
</gene>
<keyword evidence="1" id="KW-0418">Kinase</keyword>
<sequence>MSIHIEMAPQYEFLRSYIEAIPEKFNSMGIVVHKARNIIRLDMAKNIKLVIKSYQQIYLFNQFCYANLLPSKAKRAFHYAEKLINKGFVTPEPVAYIECINNGLMKESYFVCTYTDYQPLKQVTDMPIDEARQLLDTFAAFTAHLHKKDIYHKDFSVGNILYKQDETGYHFSLVDNNRMQFRHGSFADRMKNLRRLDLPLPMLAYYCQQYAKINGENELVTLTTMLNYRKKRMLSATTKVS</sequence>
<dbReference type="Proteomes" id="UP001162741">
    <property type="component" value="Chromosome"/>
</dbReference>
<organism evidence="1 2">
    <name type="scientific">Chitinophaga horti</name>
    <dbReference type="NCBI Taxonomy" id="2920382"/>
    <lineage>
        <taxon>Bacteria</taxon>
        <taxon>Pseudomonadati</taxon>
        <taxon>Bacteroidota</taxon>
        <taxon>Chitinophagia</taxon>
        <taxon>Chitinophagales</taxon>
        <taxon>Chitinophagaceae</taxon>
        <taxon>Chitinophaga</taxon>
    </lineage>
</organism>
<keyword evidence="2" id="KW-1185">Reference proteome</keyword>
<dbReference type="GO" id="GO:0016301">
    <property type="term" value="F:kinase activity"/>
    <property type="evidence" value="ECO:0007669"/>
    <property type="project" value="UniProtKB-KW"/>
</dbReference>
<dbReference type="InterPro" id="IPR008266">
    <property type="entry name" value="Tyr_kinase_AS"/>
</dbReference>
<dbReference type="EMBL" id="CP107006">
    <property type="protein sequence ID" value="UYQ90982.1"/>
    <property type="molecule type" value="Genomic_DNA"/>
</dbReference>
<dbReference type="PROSITE" id="PS00109">
    <property type="entry name" value="PROTEIN_KINASE_TYR"/>
    <property type="match status" value="1"/>
</dbReference>
<name>A0ABY6IX52_9BACT</name>
<dbReference type="Pfam" id="PF06293">
    <property type="entry name" value="Kdo"/>
    <property type="match status" value="1"/>
</dbReference>
<dbReference type="InterPro" id="IPR011009">
    <property type="entry name" value="Kinase-like_dom_sf"/>
</dbReference>
<dbReference type="RefSeq" id="WP_264279478.1">
    <property type="nucleotide sequence ID" value="NZ_CP107006.1"/>
</dbReference>
<dbReference type="Gene3D" id="1.10.510.10">
    <property type="entry name" value="Transferase(Phosphotransferase) domain 1"/>
    <property type="match status" value="1"/>
</dbReference>
<protein>
    <submittedName>
        <fullName evidence="1">Lipopolysaccharide kinase InaA family protein</fullName>
    </submittedName>
</protein>
<proteinExistence type="predicted"/>
<evidence type="ECO:0000313" key="2">
    <source>
        <dbReference type="Proteomes" id="UP001162741"/>
    </source>
</evidence>
<accession>A0ABY6IX52</accession>